<sequence>MVCEYVVENINLVSLANISKKSILTGGEKQMIAENLKKLYNKIVISIALIILIVISSLSTIAYSHELYYINGQKYPVRWYWKITEAFL</sequence>
<accession>A0ABM7NN99</accession>
<evidence type="ECO:0000313" key="3">
    <source>
        <dbReference type="Proteomes" id="UP000663623"/>
    </source>
</evidence>
<feature type="transmembrane region" description="Helical" evidence="1">
    <location>
        <begin position="39"/>
        <end position="63"/>
    </location>
</feature>
<keyword evidence="3" id="KW-1185">Reference proteome</keyword>
<proteinExistence type="predicted"/>
<keyword evidence="1" id="KW-1133">Transmembrane helix</keyword>
<keyword evidence="1" id="KW-0472">Membrane</keyword>
<evidence type="ECO:0000313" key="2">
    <source>
        <dbReference type="EMBL" id="BCS81619.1"/>
    </source>
</evidence>
<organism evidence="2 3">
    <name type="scientific">Caldicellulosiruptor diazotrophicus</name>
    <dbReference type="NCBI Taxonomy" id="2806205"/>
    <lineage>
        <taxon>Bacteria</taxon>
        <taxon>Bacillati</taxon>
        <taxon>Bacillota</taxon>
        <taxon>Bacillota incertae sedis</taxon>
        <taxon>Caldicellulosiruptorales</taxon>
        <taxon>Caldicellulosiruptoraceae</taxon>
        <taxon>Caldicellulosiruptor</taxon>
    </lineage>
</organism>
<evidence type="ECO:0000256" key="1">
    <source>
        <dbReference type="SAM" id="Phobius"/>
    </source>
</evidence>
<gene>
    <name evidence="2" type="ORF">CaldiYA01_15790</name>
</gene>
<dbReference type="EMBL" id="AP024480">
    <property type="protein sequence ID" value="BCS81619.1"/>
    <property type="molecule type" value="Genomic_DNA"/>
</dbReference>
<name>A0ABM7NN99_9FIRM</name>
<reference evidence="2 3" key="1">
    <citation type="submission" date="2021-02" db="EMBL/GenBank/DDBJ databases">
        <title>Nitrogen-fixing ability and nitrogen fixation related genes of thermophilic fermentative bacteria in the genus Caldicellulosiruptor.</title>
        <authorList>
            <person name="Chen Y."/>
            <person name="Nishihara A."/>
            <person name="Haruta S."/>
        </authorList>
    </citation>
    <scope>NUCLEOTIDE SEQUENCE [LARGE SCALE GENOMIC DNA]</scope>
    <source>
        <strain evidence="2 3">YA01</strain>
    </source>
</reference>
<dbReference type="Proteomes" id="UP000663623">
    <property type="component" value="Chromosome"/>
</dbReference>
<keyword evidence="1" id="KW-0812">Transmembrane</keyword>
<protein>
    <submittedName>
        <fullName evidence="2">Uncharacterized protein</fullName>
    </submittedName>
</protein>